<keyword evidence="10" id="KW-1185">Reference proteome</keyword>
<evidence type="ECO:0000259" key="8">
    <source>
        <dbReference type="PROSITE" id="PS50893"/>
    </source>
</evidence>
<dbReference type="InterPro" id="IPR003439">
    <property type="entry name" value="ABC_transporter-like_ATP-bd"/>
</dbReference>
<name>A0ABY5P4I0_9LACT</name>
<keyword evidence="5" id="KW-0547">Nucleotide-binding</keyword>
<keyword evidence="4" id="KW-1003">Cell membrane</keyword>
<dbReference type="Pfam" id="PF00005">
    <property type="entry name" value="ABC_tran"/>
    <property type="match status" value="1"/>
</dbReference>
<dbReference type="Proteomes" id="UP001315967">
    <property type="component" value="Chromosome"/>
</dbReference>
<evidence type="ECO:0000256" key="5">
    <source>
        <dbReference type="ARBA" id="ARBA00022741"/>
    </source>
</evidence>
<dbReference type="PANTHER" id="PTHR43297:SF2">
    <property type="entry name" value="DIPEPTIDE TRANSPORT ATP-BINDING PROTEIN DPPD"/>
    <property type="match status" value="1"/>
</dbReference>
<evidence type="ECO:0000313" key="9">
    <source>
        <dbReference type="EMBL" id="UUX33604.1"/>
    </source>
</evidence>
<keyword evidence="6 9" id="KW-0067">ATP-binding</keyword>
<dbReference type="GO" id="GO:0005524">
    <property type="term" value="F:ATP binding"/>
    <property type="evidence" value="ECO:0007669"/>
    <property type="project" value="UniProtKB-KW"/>
</dbReference>
<dbReference type="SUPFAM" id="SSF52540">
    <property type="entry name" value="P-loop containing nucleoside triphosphate hydrolases"/>
    <property type="match status" value="1"/>
</dbReference>
<dbReference type="Gene3D" id="3.40.50.300">
    <property type="entry name" value="P-loop containing nucleotide triphosphate hydrolases"/>
    <property type="match status" value="1"/>
</dbReference>
<accession>A0ABY5P4I0</accession>
<evidence type="ECO:0000256" key="4">
    <source>
        <dbReference type="ARBA" id="ARBA00022475"/>
    </source>
</evidence>
<protein>
    <submittedName>
        <fullName evidence="9">ABC transporter ATP-binding protein</fullName>
    </submittedName>
</protein>
<dbReference type="RefSeq" id="WP_313793108.1">
    <property type="nucleotide sequence ID" value="NZ_CP102453.1"/>
</dbReference>
<dbReference type="InterPro" id="IPR050388">
    <property type="entry name" value="ABC_Ni/Peptide_Import"/>
</dbReference>
<dbReference type="EMBL" id="CP102453">
    <property type="protein sequence ID" value="UUX33604.1"/>
    <property type="molecule type" value="Genomic_DNA"/>
</dbReference>
<dbReference type="PROSITE" id="PS50893">
    <property type="entry name" value="ABC_TRANSPORTER_2"/>
    <property type="match status" value="1"/>
</dbReference>
<dbReference type="InterPro" id="IPR003593">
    <property type="entry name" value="AAA+_ATPase"/>
</dbReference>
<comment type="similarity">
    <text evidence="2">Belongs to the ABC transporter superfamily.</text>
</comment>
<dbReference type="InterPro" id="IPR017871">
    <property type="entry name" value="ABC_transporter-like_CS"/>
</dbReference>
<dbReference type="InterPro" id="IPR027417">
    <property type="entry name" value="P-loop_NTPase"/>
</dbReference>
<keyword evidence="7" id="KW-0472">Membrane</keyword>
<evidence type="ECO:0000256" key="2">
    <source>
        <dbReference type="ARBA" id="ARBA00005417"/>
    </source>
</evidence>
<evidence type="ECO:0000256" key="3">
    <source>
        <dbReference type="ARBA" id="ARBA00022448"/>
    </source>
</evidence>
<evidence type="ECO:0000256" key="7">
    <source>
        <dbReference type="ARBA" id="ARBA00023136"/>
    </source>
</evidence>
<proteinExistence type="inferred from homology"/>
<evidence type="ECO:0000256" key="6">
    <source>
        <dbReference type="ARBA" id="ARBA00022840"/>
    </source>
</evidence>
<reference evidence="9 10" key="1">
    <citation type="submission" date="2022-08" db="EMBL/GenBank/DDBJ databases">
        <title>Aerococcaceae sp. nov isolated from spoiled eye mask.</title>
        <authorList>
            <person name="Zhou G."/>
            <person name="Xie X.-B."/>
            <person name="Shi Q.-S."/>
            <person name="Wang Y.-S."/>
            <person name="Wen X."/>
            <person name="Peng H."/>
            <person name="Yang X.-J."/>
            <person name="Tao H.-B."/>
            <person name="Huang X.-M."/>
        </authorList>
    </citation>
    <scope>NUCLEOTIDE SEQUENCE [LARGE SCALE GENOMIC DNA]</scope>
    <source>
        <strain evidence="10">DM20194951</strain>
    </source>
</reference>
<dbReference type="PANTHER" id="PTHR43297">
    <property type="entry name" value="OLIGOPEPTIDE TRANSPORT ATP-BINDING PROTEIN APPD"/>
    <property type="match status" value="1"/>
</dbReference>
<organism evidence="9 10">
    <name type="scientific">Fundicoccus culcitae</name>
    <dbReference type="NCBI Taxonomy" id="2969821"/>
    <lineage>
        <taxon>Bacteria</taxon>
        <taxon>Bacillati</taxon>
        <taxon>Bacillota</taxon>
        <taxon>Bacilli</taxon>
        <taxon>Lactobacillales</taxon>
        <taxon>Aerococcaceae</taxon>
        <taxon>Fundicoccus</taxon>
    </lineage>
</organism>
<evidence type="ECO:0000313" key="10">
    <source>
        <dbReference type="Proteomes" id="UP001315967"/>
    </source>
</evidence>
<gene>
    <name evidence="9" type="ORF">NRE15_11960</name>
</gene>
<keyword evidence="3" id="KW-0813">Transport</keyword>
<dbReference type="PROSITE" id="PS00211">
    <property type="entry name" value="ABC_TRANSPORTER_1"/>
    <property type="match status" value="1"/>
</dbReference>
<sequence>MTKTIEINQLNISDTNGKPILKDVSFSIPKGASVGIVGESGSGKSITMKFLLGQLPPTLNASYQGLNLLGSDPYQLSDQERRQLIGRNVGYIPQNTVEYLHPLIKIQTQLIDGYLTHKLGTKAEAIQKAIQLLEYVEITDPQRVLQALPQELSGGMRQRVNIALAMMCDPELIIADEPTTALDAEVQYQVMQLLKQLHEETQNTMVIISHDMSLIKAYCDYVIVIYNGVIQEIGATQEIFIRPQAEYTQALLSVILRLDQDPNEALKDISYYYKKGE</sequence>
<dbReference type="CDD" id="cd03257">
    <property type="entry name" value="ABC_NikE_OppD_transporters"/>
    <property type="match status" value="1"/>
</dbReference>
<dbReference type="SMART" id="SM00382">
    <property type="entry name" value="AAA"/>
    <property type="match status" value="1"/>
</dbReference>
<feature type="domain" description="ABC transporter" evidence="8">
    <location>
        <begin position="5"/>
        <end position="252"/>
    </location>
</feature>
<comment type="subcellular location">
    <subcellularLocation>
        <location evidence="1">Cell membrane</location>
        <topology evidence="1">Peripheral membrane protein</topology>
    </subcellularLocation>
</comment>
<evidence type="ECO:0000256" key="1">
    <source>
        <dbReference type="ARBA" id="ARBA00004202"/>
    </source>
</evidence>